<dbReference type="AlphaFoldDB" id="A0A7T4A0W5"/>
<proteinExistence type="inferred from homology"/>
<evidence type="ECO:0000256" key="3">
    <source>
        <dbReference type="SAM" id="MobiDB-lite"/>
    </source>
</evidence>
<dbReference type="PANTHER" id="PTHR42879:SF2">
    <property type="entry name" value="3-OXOACYL-[ACYL-CARRIER-PROTEIN] REDUCTASE FABG"/>
    <property type="match status" value="1"/>
</dbReference>
<dbReference type="SMART" id="SM00822">
    <property type="entry name" value="PKS_KR"/>
    <property type="match status" value="1"/>
</dbReference>
<feature type="region of interest" description="Disordered" evidence="3">
    <location>
        <begin position="1"/>
        <end position="21"/>
    </location>
</feature>
<dbReference type="InterPro" id="IPR002347">
    <property type="entry name" value="SDR_fam"/>
</dbReference>
<dbReference type="RefSeq" id="WP_198500260.1">
    <property type="nucleotide sequence ID" value="NZ_CP065989.1"/>
</dbReference>
<evidence type="ECO:0000259" key="4">
    <source>
        <dbReference type="SMART" id="SM00822"/>
    </source>
</evidence>
<evidence type="ECO:0000256" key="1">
    <source>
        <dbReference type="ARBA" id="ARBA00006484"/>
    </source>
</evidence>
<dbReference type="Proteomes" id="UP000595374">
    <property type="component" value="Chromosome"/>
</dbReference>
<feature type="domain" description="Ketoreductase" evidence="4">
    <location>
        <begin position="31"/>
        <end position="209"/>
    </location>
</feature>
<dbReference type="PRINTS" id="PR00080">
    <property type="entry name" value="SDRFAMILY"/>
</dbReference>
<evidence type="ECO:0000313" key="6">
    <source>
        <dbReference type="Proteomes" id="UP000595374"/>
    </source>
</evidence>
<dbReference type="SUPFAM" id="SSF51735">
    <property type="entry name" value="NAD(P)-binding Rossmann-fold domains"/>
    <property type="match status" value="1"/>
</dbReference>
<comment type="similarity">
    <text evidence="1">Belongs to the short-chain dehydrogenases/reductases (SDR) family.</text>
</comment>
<dbReference type="InterPro" id="IPR036291">
    <property type="entry name" value="NAD(P)-bd_dom_sf"/>
</dbReference>
<keyword evidence="2" id="KW-0560">Oxidoreductase</keyword>
<dbReference type="EMBL" id="CP065989">
    <property type="protein sequence ID" value="QQB15238.1"/>
    <property type="molecule type" value="Genomic_DNA"/>
</dbReference>
<dbReference type="InterPro" id="IPR050259">
    <property type="entry name" value="SDR"/>
</dbReference>
<gene>
    <name evidence="5" type="ORF">I6H47_04605</name>
</gene>
<dbReference type="Gene3D" id="3.40.50.720">
    <property type="entry name" value="NAD(P)-binding Rossmann-like Domain"/>
    <property type="match status" value="1"/>
</dbReference>
<dbReference type="GO" id="GO:0016491">
    <property type="term" value="F:oxidoreductase activity"/>
    <property type="evidence" value="ECO:0007669"/>
    <property type="project" value="UniProtKB-KW"/>
</dbReference>
<dbReference type="FunFam" id="3.40.50.720:FF:000173">
    <property type="entry name" value="3-oxoacyl-[acyl-carrier protein] reductase"/>
    <property type="match status" value="1"/>
</dbReference>
<accession>A0A7T4A0W5</accession>
<protein>
    <submittedName>
        <fullName evidence="5">SDR family oxidoreductase</fullName>
    </submittedName>
</protein>
<evidence type="ECO:0000313" key="5">
    <source>
        <dbReference type="EMBL" id="QQB15238.1"/>
    </source>
</evidence>
<feature type="compositionally biased region" description="Polar residues" evidence="3">
    <location>
        <begin position="1"/>
        <end position="15"/>
    </location>
</feature>
<evidence type="ECO:0000256" key="2">
    <source>
        <dbReference type="ARBA" id="ARBA00023002"/>
    </source>
</evidence>
<organism evidence="5 6">
    <name type="scientific">Brevibacterium casei</name>
    <dbReference type="NCBI Taxonomy" id="33889"/>
    <lineage>
        <taxon>Bacteria</taxon>
        <taxon>Bacillati</taxon>
        <taxon>Actinomycetota</taxon>
        <taxon>Actinomycetes</taxon>
        <taxon>Micrococcales</taxon>
        <taxon>Brevibacteriaceae</taxon>
        <taxon>Brevibacterium</taxon>
    </lineage>
</organism>
<dbReference type="PRINTS" id="PR00081">
    <property type="entry name" value="GDHRDH"/>
</dbReference>
<name>A0A7T4A0W5_9MICO</name>
<dbReference type="InterPro" id="IPR057326">
    <property type="entry name" value="KR_dom"/>
</dbReference>
<dbReference type="Pfam" id="PF13561">
    <property type="entry name" value="adh_short_C2"/>
    <property type="match status" value="1"/>
</dbReference>
<dbReference type="PANTHER" id="PTHR42879">
    <property type="entry name" value="3-OXOACYL-(ACYL-CARRIER-PROTEIN) REDUCTASE"/>
    <property type="match status" value="1"/>
</dbReference>
<sequence length="272" mass="27340">MTESAQPGSAQTGSAQPGPAFPAERTAVLTGVGSANGIGRHTAHRLAEAGWNLGLIARREDEATALAAELTAAHGIAARGAGVDVTDSTAIAEAAAAFESDLPQIVALANFAGVSSSVTYFEITDDEWARVIANNLTATHLVTQAFGRIMAANGLGRIVGLSSVTAQKGGGTFSKTAYAAAKAGIIGLMRGVALELGPHGVTANTIAPGPVDTDIMGGPLDDARRDAMGAATPLGRISVPEDVSATVAFLISEGAGHITGQTLSINGGLYFH</sequence>
<reference evidence="5 6" key="1">
    <citation type="submission" date="2020-12" db="EMBL/GenBank/DDBJ databases">
        <title>FDA dAtabase for Regulatory Grade micrObial Sequences (FDA-ARGOS): Supporting development and validation of Infectious Disease Dx tests.</title>
        <authorList>
            <person name="Sproer C."/>
            <person name="Gronow S."/>
            <person name="Severitt S."/>
            <person name="Schroder I."/>
            <person name="Tallon L."/>
            <person name="Sadzewicz L."/>
            <person name="Zhao X."/>
            <person name="Boylan J."/>
            <person name="Ott S."/>
            <person name="Bowen H."/>
            <person name="Vavikolanu K."/>
            <person name="Mehta A."/>
            <person name="Aluvathingal J."/>
            <person name="Nadendla S."/>
            <person name="Lowell S."/>
            <person name="Myers T."/>
            <person name="Yan Y."/>
            <person name="Sichtig H."/>
        </authorList>
    </citation>
    <scope>NUCLEOTIDE SEQUENCE [LARGE SCALE GENOMIC DNA]</scope>
    <source>
        <strain evidence="5 6">FDAARGOS_990</strain>
    </source>
</reference>